<proteinExistence type="predicted"/>
<protein>
    <recommendedName>
        <fullName evidence="4">PiggyBac transposable element-derived protein domain-containing protein</fullName>
    </recommendedName>
</protein>
<dbReference type="AlphaFoldDB" id="A0AAV7M853"/>
<sequence>MASGRVTAQQFVGIFFELSSDHDYEMESASEAEEKKRDSGSEISVQVESSDEEATLTADEKPVFEEDINMPMVQQPAAERLPIGKPDTWVGPNMEKPQLSAFNSLPGYRVDKEKCLPVNFFELFMDEVFLEEIVEQTNLYVEQY</sequence>
<comment type="caution">
    <text evidence="2">The sequence shown here is derived from an EMBL/GenBank/DDBJ whole genome shotgun (WGS) entry which is preliminary data.</text>
</comment>
<keyword evidence="3" id="KW-1185">Reference proteome</keyword>
<evidence type="ECO:0000256" key="1">
    <source>
        <dbReference type="SAM" id="MobiDB-lite"/>
    </source>
</evidence>
<gene>
    <name evidence="2" type="ORF">NDU88_004411</name>
</gene>
<feature type="region of interest" description="Disordered" evidence="1">
    <location>
        <begin position="25"/>
        <end position="67"/>
    </location>
</feature>
<evidence type="ECO:0000313" key="2">
    <source>
        <dbReference type="EMBL" id="KAJ1099309.1"/>
    </source>
</evidence>
<evidence type="ECO:0008006" key="4">
    <source>
        <dbReference type="Google" id="ProtNLM"/>
    </source>
</evidence>
<reference evidence="2" key="1">
    <citation type="journal article" date="2022" name="bioRxiv">
        <title>Sequencing and chromosome-scale assembly of the giantPleurodeles waltlgenome.</title>
        <authorList>
            <person name="Brown T."/>
            <person name="Elewa A."/>
            <person name="Iarovenko S."/>
            <person name="Subramanian E."/>
            <person name="Araus A.J."/>
            <person name="Petzold A."/>
            <person name="Susuki M."/>
            <person name="Suzuki K.-i.T."/>
            <person name="Hayashi T."/>
            <person name="Toyoda A."/>
            <person name="Oliveira C."/>
            <person name="Osipova E."/>
            <person name="Leigh N.D."/>
            <person name="Simon A."/>
            <person name="Yun M.H."/>
        </authorList>
    </citation>
    <scope>NUCLEOTIDE SEQUENCE</scope>
    <source>
        <strain evidence="2">20211129_DDA</strain>
        <tissue evidence="2">Liver</tissue>
    </source>
</reference>
<accession>A0AAV7M853</accession>
<name>A0AAV7M853_PLEWA</name>
<evidence type="ECO:0000313" key="3">
    <source>
        <dbReference type="Proteomes" id="UP001066276"/>
    </source>
</evidence>
<dbReference type="EMBL" id="JANPWB010000014">
    <property type="protein sequence ID" value="KAJ1099309.1"/>
    <property type="molecule type" value="Genomic_DNA"/>
</dbReference>
<dbReference type="Proteomes" id="UP001066276">
    <property type="component" value="Chromosome 10"/>
</dbReference>
<organism evidence="2 3">
    <name type="scientific">Pleurodeles waltl</name>
    <name type="common">Iberian ribbed newt</name>
    <dbReference type="NCBI Taxonomy" id="8319"/>
    <lineage>
        <taxon>Eukaryota</taxon>
        <taxon>Metazoa</taxon>
        <taxon>Chordata</taxon>
        <taxon>Craniata</taxon>
        <taxon>Vertebrata</taxon>
        <taxon>Euteleostomi</taxon>
        <taxon>Amphibia</taxon>
        <taxon>Batrachia</taxon>
        <taxon>Caudata</taxon>
        <taxon>Salamandroidea</taxon>
        <taxon>Salamandridae</taxon>
        <taxon>Pleurodelinae</taxon>
        <taxon>Pleurodeles</taxon>
    </lineage>
</organism>